<gene>
    <name evidence="5" type="ORF">HAX54_011642</name>
</gene>
<evidence type="ECO:0000256" key="1">
    <source>
        <dbReference type="ARBA" id="ARBA00022603"/>
    </source>
</evidence>
<comment type="caution">
    <text evidence="5">The sequence shown here is derived from an EMBL/GenBank/DDBJ whole genome shotgun (WGS) entry which is preliminary data.</text>
</comment>
<accession>A0ABS8TK49</accession>
<reference evidence="5 6" key="1">
    <citation type="journal article" date="2021" name="BMC Genomics">
        <title>Datura genome reveals duplications of psychoactive alkaloid biosynthetic genes and high mutation rate following tissue culture.</title>
        <authorList>
            <person name="Rajewski A."/>
            <person name="Carter-House D."/>
            <person name="Stajich J."/>
            <person name="Litt A."/>
        </authorList>
    </citation>
    <scope>NUCLEOTIDE SEQUENCE [LARGE SCALE GENOMIC DNA]</scope>
    <source>
        <strain evidence="5">AR-01</strain>
    </source>
</reference>
<dbReference type="InterPro" id="IPR029063">
    <property type="entry name" value="SAM-dependent_MTases_sf"/>
</dbReference>
<dbReference type="PANTHER" id="PTHR11778">
    <property type="entry name" value="SERYL-TRNA SYNTHETASE"/>
    <property type="match status" value="1"/>
</dbReference>
<protein>
    <recommendedName>
        <fullName evidence="4">Ubiquitin-like domain-containing protein</fullName>
    </recommendedName>
</protein>
<dbReference type="InterPro" id="IPR002317">
    <property type="entry name" value="Ser-tRNA-ligase_type_1"/>
</dbReference>
<dbReference type="EMBL" id="JACEIK010001666">
    <property type="protein sequence ID" value="MCD7471306.1"/>
    <property type="molecule type" value="Genomic_DNA"/>
</dbReference>
<keyword evidence="1" id="KW-0489">Methyltransferase</keyword>
<evidence type="ECO:0000313" key="5">
    <source>
        <dbReference type="EMBL" id="MCD7471306.1"/>
    </source>
</evidence>
<dbReference type="PROSITE" id="PS50053">
    <property type="entry name" value="UBIQUITIN_2"/>
    <property type="match status" value="1"/>
</dbReference>
<evidence type="ECO:0000256" key="3">
    <source>
        <dbReference type="SAM" id="Coils"/>
    </source>
</evidence>
<name>A0ABS8TK49_DATST</name>
<keyword evidence="6" id="KW-1185">Reference proteome</keyword>
<dbReference type="InterPro" id="IPR007213">
    <property type="entry name" value="Ppm1/Ppm2/Tcmp"/>
</dbReference>
<evidence type="ECO:0000259" key="4">
    <source>
        <dbReference type="PROSITE" id="PS50053"/>
    </source>
</evidence>
<dbReference type="Pfam" id="PF04072">
    <property type="entry name" value="LCM"/>
    <property type="match status" value="1"/>
</dbReference>
<keyword evidence="3" id="KW-0175">Coiled coil</keyword>
<proteinExistence type="predicted"/>
<dbReference type="Pfam" id="PF02403">
    <property type="entry name" value="Seryl_tRNA_N"/>
    <property type="match status" value="1"/>
</dbReference>
<dbReference type="InterPro" id="IPR015866">
    <property type="entry name" value="Ser-tRNA-synth_1_N"/>
</dbReference>
<organism evidence="5 6">
    <name type="scientific">Datura stramonium</name>
    <name type="common">Jimsonweed</name>
    <name type="synonym">Common thornapple</name>
    <dbReference type="NCBI Taxonomy" id="4076"/>
    <lineage>
        <taxon>Eukaryota</taxon>
        <taxon>Viridiplantae</taxon>
        <taxon>Streptophyta</taxon>
        <taxon>Embryophyta</taxon>
        <taxon>Tracheophyta</taxon>
        <taxon>Spermatophyta</taxon>
        <taxon>Magnoliopsida</taxon>
        <taxon>eudicotyledons</taxon>
        <taxon>Gunneridae</taxon>
        <taxon>Pentapetalae</taxon>
        <taxon>asterids</taxon>
        <taxon>lamiids</taxon>
        <taxon>Solanales</taxon>
        <taxon>Solanaceae</taxon>
        <taxon>Solanoideae</taxon>
        <taxon>Datureae</taxon>
        <taxon>Datura</taxon>
    </lineage>
</organism>
<feature type="domain" description="Ubiquitin-like" evidence="4">
    <location>
        <begin position="87"/>
        <end position="159"/>
    </location>
</feature>
<evidence type="ECO:0000256" key="2">
    <source>
        <dbReference type="ARBA" id="ARBA00022679"/>
    </source>
</evidence>
<dbReference type="InterPro" id="IPR042103">
    <property type="entry name" value="SerRS_1_N_sf"/>
</dbReference>
<dbReference type="InterPro" id="IPR000626">
    <property type="entry name" value="Ubiquitin-like_dom"/>
</dbReference>
<dbReference type="SUPFAM" id="SSF55681">
    <property type="entry name" value="Class II aaRS and biotin synthetases"/>
    <property type="match status" value="1"/>
</dbReference>
<dbReference type="Gene3D" id="3.40.50.150">
    <property type="entry name" value="Vaccinia Virus protein VP39"/>
    <property type="match status" value="1"/>
</dbReference>
<dbReference type="SUPFAM" id="SSF53335">
    <property type="entry name" value="S-adenosyl-L-methionine-dependent methyltransferases"/>
    <property type="match status" value="1"/>
</dbReference>
<keyword evidence="2" id="KW-0808">Transferase</keyword>
<dbReference type="SUPFAM" id="SSF46589">
    <property type="entry name" value="tRNA-binding arm"/>
    <property type="match status" value="1"/>
</dbReference>
<sequence length="626" mass="70047">MVLHCCFTGVTFHSLKLAAIPYFSQTLTFRLTPYYSRPLLPLVVRSLSASAVQTTGTAAVTDEHQVVKPQWKAAIDFKWIRDNKESVAVNIKNRNSTANLELVLQLYEKLLNVQKEVEKLRAERNAVANKMKGKLEPSERQKLIEEGKNLKEELVTLEEDLLKLTDELQQEAQSVPNMTHPDVPLGGEDSSTVRKMVGKPAEFSFAVKDHVQLGKDLDLFDFDAAAEVSGSKFYYLKNEAVILEMGLVNWAVSEAMKRGFTPLTTPEIVRSSVVEKCGFQPRGTNTQVYSIENSDQCLIGTAEIPVGGIHMDSILSESSLPLKYVAFSHCFRTEAGAAGAATRVEQEYDPFLQAAIERASLRLRESHSPDPLLIDPYVGCLLPSDSLEDMDQQLHPYCLATRFIDDKLLETMQSTDGLKQVVLLTDGLDTRPYRLNWPTSTLVFDICPEKVFRGAVQKLQDAGAKIPRGCMSIHVPSESFDIENILRTKGFSGTRPSIWAFQGLPVVNLASFKDILSIVSNLAMKGCLFLGELPVWLAETKVGDQSATKKWLDNLFMSYGFRVKMIEYDEVARGLSKDYAKRASGVGTSILFVAEHLLFSDDQMETWRTEFQRIEEEGDEEGFEEL</sequence>
<dbReference type="Proteomes" id="UP000823775">
    <property type="component" value="Unassembled WGS sequence"/>
</dbReference>
<evidence type="ECO:0000313" key="6">
    <source>
        <dbReference type="Proteomes" id="UP000823775"/>
    </source>
</evidence>
<dbReference type="InterPro" id="IPR045864">
    <property type="entry name" value="aa-tRNA-synth_II/BPL/LPL"/>
</dbReference>
<dbReference type="Gene3D" id="3.30.930.10">
    <property type="entry name" value="Bira Bifunctional Protein, Domain 2"/>
    <property type="match status" value="1"/>
</dbReference>
<feature type="coiled-coil region" evidence="3">
    <location>
        <begin position="103"/>
        <end position="174"/>
    </location>
</feature>
<dbReference type="InterPro" id="IPR010978">
    <property type="entry name" value="tRNA-bd_arm"/>
</dbReference>
<dbReference type="Gene3D" id="1.10.287.40">
    <property type="entry name" value="Serine-tRNA synthetase, tRNA binding domain"/>
    <property type="match status" value="1"/>
</dbReference>